<evidence type="ECO:0000259" key="1">
    <source>
        <dbReference type="PROSITE" id="PS00907"/>
    </source>
</evidence>
<reference evidence="2 3" key="1">
    <citation type="submission" date="2024-02" db="EMBL/GenBank/DDBJ databases">
        <authorList>
            <person name="Chen Y."/>
            <person name="Shah S."/>
            <person name="Dougan E. K."/>
            <person name="Thang M."/>
            <person name="Chan C."/>
        </authorList>
    </citation>
    <scope>NUCLEOTIDE SEQUENCE [LARGE SCALE GENOMIC DNA]</scope>
</reference>
<name>A0ABP0LI05_9DINO</name>
<dbReference type="PROSITE" id="PS00907">
    <property type="entry name" value="UROD_2"/>
    <property type="match status" value="1"/>
</dbReference>
<keyword evidence="3" id="KW-1185">Reference proteome</keyword>
<dbReference type="Gene3D" id="3.20.20.210">
    <property type="match status" value="1"/>
</dbReference>
<dbReference type="Pfam" id="PF01208">
    <property type="entry name" value="URO-D"/>
    <property type="match status" value="1"/>
</dbReference>
<dbReference type="EMBL" id="CAXAMN010012681">
    <property type="protein sequence ID" value="CAK9038806.1"/>
    <property type="molecule type" value="Genomic_DNA"/>
</dbReference>
<dbReference type="PANTHER" id="PTHR21091">
    <property type="entry name" value="METHYLTETRAHYDROFOLATE:HOMOCYSTEINE METHYLTRANSFERASE RELATED"/>
    <property type="match status" value="1"/>
</dbReference>
<dbReference type="InterPro" id="IPR000257">
    <property type="entry name" value="Uroporphyrinogen_deCOase"/>
</dbReference>
<feature type="domain" description="Uroporphyrinogen decarboxylase (URO-D)" evidence="1">
    <location>
        <begin position="68"/>
        <end position="85"/>
    </location>
</feature>
<dbReference type="Proteomes" id="UP001642484">
    <property type="component" value="Unassembled WGS sequence"/>
</dbReference>
<gene>
    <name evidence="2" type="ORF">CCMP2556_LOCUS21172</name>
</gene>
<sequence length="289" mass="31897">MGIEFDVIRGRGPIVLGDLARTLKDRLEDGPNQIRAVESSEAFLKSHAFVQETLQVLRSETEGKCSLLGFVGAPWTLAAYAVEAGSTKEAALFKKWMFSKPEVVDEFLHRMTVTISNYAIYQVESGAQCIQIFESWAHCLTPELWKRFAAPCAVKVAQTLRKACPDVPIIYFANGGSPYFSDQVKMLAGHIDVIGVDAHMRMKDAAEVVETHNHAGPERRLVVQGNVDPFLLRYGEEDHIRKAVRAVIDEAGGPGRHILNLGHGVLQGTPEENVLYFVDEAQSYAGSSK</sequence>
<dbReference type="PANTHER" id="PTHR21091:SF174">
    <property type="entry name" value="UROPORPHYRINOGEN DECARBOXYLASE"/>
    <property type="match status" value="1"/>
</dbReference>
<dbReference type="InterPro" id="IPR038071">
    <property type="entry name" value="UROD/MetE-like_sf"/>
</dbReference>
<proteinExistence type="predicted"/>
<protein>
    <recommendedName>
        <fullName evidence="1">Uroporphyrinogen decarboxylase (URO-D) domain-containing protein</fullName>
    </recommendedName>
</protein>
<evidence type="ECO:0000313" key="2">
    <source>
        <dbReference type="EMBL" id="CAK9038806.1"/>
    </source>
</evidence>
<dbReference type="SUPFAM" id="SSF51726">
    <property type="entry name" value="UROD/MetE-like"/>
    <property type="match status" value="1"/>
</dbReference>
<organism evidence="2 3">
    <name type="scientific">Durusdinium trenchii</name>
    <dbReference type="NCBI Taxonomy" id="1381693"/>
    <lineage>
        <taxon>Eukaryota</taxon>
        <taxon>Sar</taxon>
        <taxon>Alveolata</taxon>
        <taxon>Dinophyceae</taxon>
        <taxon>Suessiales</taxon>
        <taxon>Symbiodiniaceae</taxon>
        <taxon>Durusdinium</taxon>
    </lineage>
</organism>
<evidence type="ECO:0000313" key="3">
    <source>
        <dbReference type="Proteomes" id="UP001642484"/>
    </source>
</evidence>
<accession>A0ABP0LI05</accession>
<comment type="caution">
    <text evidence="2">The sequence shown here is derived from an EMBL/GenBank/DDBJ whole genome shotgun (WGS) entry which is preliminary data.</text>
</comment>